<dbReference type="PANTHER" id="PTHR21355">
    <property type="entry name" value="G-PROTEIN COUPLED RECEPTOR-ASSOCIATED PROTEIN LMBRD2"/>
    <property type="match status" value="1"/>
</dbReference>
<dbReference type="PANTHER" id="PTHR21355:SF0">
    <property type="entry name" value="G-PROTEIN COUPLED RECEPTOR-ASSOCIATED PROTEIN LMBRD2"/>
    <property type="match status" value="1"/>
</dbReference>
<feature type="transmembrane region" description="Helical" evidence="7">
    <location>
        <begin position="6"/>
        <end position="27"/>
    </location>
</feature>
<feature type="compositionally biased region" description="Basic and acidic residues" evidence="6">
    <location>
        <begin position="568"/>
        <end position="587"/>
    </location>
</feature>
<evidence type="ECO:0000256" key="4">
    <source>
        <dbReference type="ARBA" id="ARBA00022989"/>
    </source>
</evidence>
<evidence type="ECO:0000256" key="2">
    <source>
        <dbReference type="ARBA" id="ARBA00010487"/>
    </source>
</evidence>
<feature type="transmembrane region" description="Helical" evidence="7">
    <location>
        <begin position="423"/>
        <end position="444"/>
    </location>
</feature>
<reference evidence="8 9" key="1">
    <citation type="journal article" date="2021" name="MBio">
        <title>A New Model Trypanosomatid, Novymonas esmeraldas: Genomic Perception of Its 'Candidatus Pandoraea novymonadis' Endosymbiont.</title>
        <authorList>
            <person name="Zakharova A."/>
            <person name="Saura A."/>
            <person name="Butenko A."/>
            <person name="Podesvova L."/>
            <person name="Warmusova S."/>
            <person name="Kostygov A.Y."/>
            <person name="Nenarokova A."/>
            <person name="Lukes J."/>
            <person name="Opperdoes F.R."/>
            <person name="Yurchenko V."/>
        </authorList>
    </citation>
    <scope>NUCLEOTIDE SEQUENCE [LARGE SCALE GENOMIC DNA]</scope>
    <source>
        <strain evidence="8 9">E262AT.01</strain>
    </source>
</reference>
<evidence type="ECO:0000256" key="7">
    <source>
        <dbReference type="SAM" id="Phobius"/>
    </source>
</evidence>
<dbReference type="AlphaFoldDB" id="A0AAW0F613"/>
<dbReference type="Pfam" id="PF04791">
    <property type="entry name" value="LMBR1"/>
    <property type="match status" value="1"/>
</dbReference>
<comment type="subcellular location">
    <subcellularLocation>
        <location evidence="1">Membrane</location>
        <topology evidence="1">Multi-pass membrane protein</topology>
    </subcellularLocation>
</comment>
<dbReference type="EMBL" id="JAECZO010000007">
    <property type="protein sequence ID" value="KAK7200654.1"/>
    <property type="molecule type" value="Genomic_DNA"/>
</dbReference>
<feature type="transmembrane region" description="Helical" evidence="7">
    <location>
        <begin position="332"/>
        <end position="350"/>
    </location>
</feature>
<sequence length="613" mass="68322">MSAGYVAVTVIFFVLALGVCLLAYHYYTKESIKRMPIACAAWHVIALYMCVVPFPLLVVDIDASLAAQDNPSLKQEWMRPIWITIFAVTYFCAWVSLPVAQMYTEMGEFTVKGRLLHSIKVNLLLYAVIIVIVLAALGYFLVVTSSYSSVTSVMKVVISLANAWGLLILTLFMPAGLVGVPRMLWRYADAKRLLRRRLFEATDIQEDLDLAAMDLATIKAELISIDPQVSEVNRPHLTSMLELISAADREIPMYHIAAQRVKTVPSTDRNDVSLSHLEALNQRLKKAIKVVNRANYRWNSTVRKCDSLDQIVRGVKSTNNSLKKLWFPIRHYVYYTGCFVCSVLTIFILWSELTMPLRDVVGKPLGVIELIMKSSVHFIGSVVLLFYMAYCAYWAAFQFKVFDVYVVYPSIADNASLCFNETFLVRLLMPLCFNFLLISGLSSAGNVTRVDVAYGHVYRSNMDIALLFGSYVNRLLPLMIPVIAVIVFFQLTQQVLSMVGIEVHNPNDVENPAVRQRIIDGRKLVEAELGHQLASPFLPGEDANEAESPSVSPSSMRPGRDGSAATESDARRGQRYRDYLQKKRDGDAGAGGDDDEAATTSSRGPGAGREGAF</sequence>
<keyword evidence="3 7" id="KW-0812">Transmembrane</keyword>
<organism evidence="8 9">
    <name type="scientific">Novymonas esmeraldas</name>
    <dbReference type="NCBI Taxonomy" id="1808958"/>
    <lineage>
        <taxon>Eukaryota</taxon>
        <taxon>Discoba</taxon>
        <taxon>Euglenozoa</taxon>
        <taxon>Kinetoplastea</taxon>
        <taxon>Metakinetoplastina</taxon>
        <taxon>Trypanosomatida</taxon>
        <taxon>Trypanosomatidae</taxon>
        <taxon>Novymonas</taxon>
    </lineage>
</organism>
<feature type="transmembrane region" description="Helical" evidence="7">
    <location>
        <begin position="123"/>
        <end position="143"/>
    </location>
</feature>
<gene>
    <name evidence="8" type="ORF">NESM_000121800</name>
</gene>
<name>A0AAW0F613_9TRYP</name>
<feature type="transmembrane region" description="Helical" evidence="7">
    <location>
        <begin position="163"/>
        <end position="185"/>
    </location>
</feature>
<dbReference type="Proteomes" id="UP001430356">
    <property type="component" value="Unassembled WGS sequence"/>
</dbReference>
<dbReference type="GO" id="GO:0016020">
    <property type="term" value="C:membrane"/>
    <property type="evidence" value="ECO:0007669"/>
    <property type="project" value="UniProtKB-SubCell"/>
</dbReference>
<evidence type="ECO:0000256" key="6">
    <source>
        <dbReference type="SAM" id="MobiDB-lite"/>
    </source>
</evidence>
<feature type="transmembrane region" description="Helical" evidence="7">
    <location>
        <begin position="39"/>
        <end position="61"/>
    </location>
</feature>
<keyword evidence="9" id="KW-1185">Reference proteome</keyword>
<protein>
    <submittedName>
        <fullName evidence="8">LMBR1-like membrane protein</fullName>
    </submittedName>
</protein>
<feature type="region of interest" description="Disordered" evidence="6">
    <location>
        <begin position="535"/>
        <end position="613"/>
    </location>
</feature>
<proteinExistence type="inferred from homology"/>
<accession>A0AAW0F613</accession>
<evidence type="ECO:0000313" key="9">
    <source>
        <dbReference type="Proteomes" id="UP001430356"/>
    </source>
</evidence>
<comment type="caution">
    <text evidence="8">The sequence shown here is derived from an EMBL/GenBank/DDBJ whole genome shotgun (WGS) entry which is preliminary data.</text>
</comment>
<evidence type="ECO:0000256" key="3">
    <source>
        <dbReference type="ARBA" id="ARBA00022692"/>
    </source>
</evidence>
<keyword evidence="5 7" id="KW-0472">Membrane</keyword>
<feature type="transmembrane region" description="Helical" evidence="7">
    <location>
        <begin position="81"/>
        <end position="103"/>
    </location>
</feature>
<evidence type="ECO:0000256" key="1">
    <source>
        <dbReference type="ARBA" id="ARBA00004141"/>
    </source>
</evidence>
<dbReference type="InterPro" id="IPR006876">
    <property type="entry name" value="LMBR1-like_membr_prot"/>
</dbReference>
<comment type="similarity">
    <text evidence="2">Belongs to the LIMR family.</text>
</comment>
<evidence type="ECO:0000313" key="8">
    <source>
        <dbReference type="EMBL" id="KAK7200654.1"/>
    </source>
</evidence>
<keyword evidence="4 7" id="KW-1133">Transmembrane helix</keyword>
<evidence type="ECO:0000256" key="5">
    <source>
        <dbReference type="ARBA" id="ARBA00023136"/>
    </source>
</evidence>
<feature type="transmembrane region" description="Helical" evidence="7">
    <location>
        <begin position="370"/>
        <end position="390"/>
    </location>
</feature>
<dbReference type="InterPro" id="IPR051584">
    <property type="entry name" value="GPCR-associated_LMBR1"/>
</dbReference>
<feature type="transmembrane region" description="Helical" evidence="7">
    <location>
        <begin position="464"/>
        <end position="489"/>
    </location>
</feature>